<keyword evidence="4" id="KW-1185">Reference proteome</keyword>
<sequence>MSVMRDTPGQKELVKLQEYMNNQPDVLTAIVKYRLKTPGNLGDIFIESFDPQGHHIVLLTHPLPSREPVKLLLPFHQPITSPYEVRPWLYTWRDQALKHFNVPERPVVDYYSPPSPFPFAVPGVLGLLALLFALVGPGPYAVQWRNFLDARLGKKGIPAITYFVVFMHFIFWPIFMFWTLRKHKVPLEPGIKWMITATVLGIGCGTEFWETVQYERLRHVYRQTDVGEIEPRVGHGRGGGKVSSEKKQQ</sequence>
<gene>
    <name evidence="3" type="ORF">BCR39DRAFT_583976</name>
</gene>
<proteinExistence type="predicted"/>
<dbReference type="OrthoDB" id="5553410at2759"/>
<reference evidence="3 4" key="1">
    <citation type="submission" date="2016-07" db="EMBL/GenBank/DDBJ databases">
        <title>Pervasive Adenine N6-methylation of Active Genes in Fungi.</title>
        <authorList>
            <consortium name="DOE Joint Genome Institute"/>
            <person name="Mondo S.J."/>
            <person name="Dannebaum R.O."/>
            <person name="Kuo R.C."/>
            <person name="Labutti K."/>
            <person name="Haridas S."/>
            <person name="Kuo A."/>
            <person name="Salamov A."/>
            <person name="Ahrendt S.R."/>
            <person name="Lipzen A."/>
            <person name="Sullivan W."/>
            <person name="Andreopoulos W.B."/>
            <person name="Clum A."/>
            <person name="Lindquist E."/>
            <person name="Daum C."/>
            <person name="Ramamoorthy G.K."/>
            <person name="Gryganskyi A."/>
            <person name="Culley D."/>
            <person name="Magnuson J.K."/>
            <person name="James T.Y."/>
            <person name="O'Malley M.A."/>
            <person name="Stajich J.E."/>
            <person name="Spatafora J.W."/>
            <person name="Visel A."/>
            <person name="Grigoriev I.V."/>
        </authorList>
    </citation>
    <scope>NUCLEOTIDE SEQUENCE [LARGE SCALE GENOMIC DNA]</scope>
    <source>
        <strain evidence="3 4">68-887.2</strain>
    </source>
</reference>
<protein>
    <recommendedName>
        <fullName evidence="5">DUF2470 domain-containing protein</fullName>
    </recommendedName>
</protein>
<evidence type="ECO:0000313" key="4">
    <source>
        <dbReference type="Proteomes" id="UP000193986"/>
    </source>
</evidence>
<evidence type="ECO:0000256" key="1">
    <source>
        <dbReference type="SAM" id="MobiDB-lite"/>
    </source>
</evidence>
<organism evidence="3 4">
    <name type="scientific">Naematelia encephala</name>
    <dbReference type="NCBI Taxonomy" id="71784"/>
    <lineage>
        <taxon>Eukaryota</taxon>
        <taxon>Fungi</taxon>
        <taxon>Dikarya</taxon>
        <taxon>Basidiomycota</taxon>
        <taxon>Agaricomycotina</taxon>
        <taxon>Tremellomycetes</taxon>
        <taxon>Tremellales</taxon>
        <taxon>Naemateliaceae</taxon>
        <taxon>Naematelia</taxon>
    </lineage>
</organism>
<comment type="caution">
    <text evidence="3">The sequence shown here is derived from an EMBL/GenBank/DDBJ whole genome shotgun (WGS) entry which is preliminary data.</text>
</comment>
<evidence type="ECO:0000313" key="3">
    <source>
        <dbReference type="EMBL" id="ORY22699.1"/>
    </source>
</evidence>
<evidence type="ECO:0008006" key="5">
    <source>
        <dbReference type="Google" id="ProtNLM"/>
    </source>
</evidence>
<feature type="region of interest" description="Disordered" evidence="1">
    <location>
        <begin position="230"/>
        <end position="249"/>
    </location>
</feature>
<keyword evidence="2" id="KW-1133">Transmembrane helix</keyword>
<name>A0A1Y2AJE3_9TREE</name>
<dbReference type="AlphaFoldDB" id="A0A1Y2AJE3"/>
<keyword evidence="2" id="KW-0472">Membrane</keyword>
<feature type="transmembrane region" description="Helical" evidence="2">
    <location>
        <begin position="159"/>
        <end position="178"/>
    </location>
</feature>
<accession>A0A1Y2AJE3</accession>
<keyword evidence="2" id="KW-0812">Transmembrane</keyword>
<dbReference type="EMBL" id="MCFC01000089">
    <property type="protein sequence ID" value="ORY22699.1"/>
    <property type="molecule type" value="Genomic_DNA"/>
</dbReference>
<feature type="transmembrane region" description="Helical" evidence="2">
    <location>
        <begin position="119"/>
        <end position="138"/>
    </location>
</feature>
<dbReference type="InParanoid" id="A0A1Y2AJE3"/>
<evidence type="ECO:0000256" key="2">
    <source>
        <dbReference type="SAM" id="Phobius"/>
    </source>
</evidence>
<dbReference type="Proteomes" id="UP000193986">
    <property type="component" value="Unassembled WGS sequence"/>
</dbReference>